<dbReference type="Proteomes" id="UP000000637">
    <property type="component" value="Chromosome"/>
</dbReference>
<dbReference type="STRING" id="290340.AAur_1875"/>
<dbReference type="HOGENOM" id="CLU_3394812_0_0_11"/>
<accession>A1R5W2</accession>
<sequence>MTANNDVTSALTNGVGTIRPGERGAPDIAQY</sequence>
<name>A1R5W2_PAEAT</name>
<keyword evidence="3" id="KW-1185">Reference proteome</keyword>
<protein>
    <submittedName>
        <fullName evidence="2">Uncharacterized protein</fullName>
    </submittedName>
</protein>
<feature type="compositionally biased region" description="Polar residues" evidence="1">
    <location>
        <begin position="1"/>
        <end position="15"/>
    </location>
</feature>
<reference evidence="2 3" key="1">
    <citation type="journal article" date="2006" name="PLoS Genet.">
        <title>Secrets of soil survival revealed by the genome sequence of Arthrobacter aurescens TC1.</title>
        <authorList>
            <person name="Mongodin E.F."/>
            <person name="Shapir N."/>
            <person name="Daugherty S.C."/>
            <person name="DeBoy R.T."/>
            <person name="Emerson J.B."/>
            <person name="Shvartzbeyn A."/>
            <person name="Radune D."/>
            <person name="Vamathevan J."/>
            <person name="Riggs F."/>
            <person name="Grinberg V."/>
            <person name="Khouri H."/>
            <person name="Wackett L.P."/>
            <person name="Nelson K.E."/>
            <person name="Sadowsky M.J."/>
        </authorList>
    </citation>
    <scope>NUCLEOTIDE SEQUENCE [LARGE SCALE GENOMIC DNA]</scope>
    <source>
        <strain evidence="2 3">TC1</strain>
    </source>
</reference>
<evidence type="ECO:0000313" key="2">
    <source>
        <dbReference type="EMBL" id="ABM06812.1"/>
    </source>
</evidence>
<feature type="region of interest" description="Disordered" evidence="1">
    <location>
        <begin position="1"/>
        <end position="31"/>
    </location>
</feature>
<evidence type="ECO:0000256" key="1">
    <source>
        <dbReference type="SAM" id="MobiDB-lite"/>
    </source>
</evidence>
<dbReference type="AlphaFoldDB" id="A1R5W2"/>
<organism evidence="2 3">
    <name type="scientific">Paenarthrobacter aurescens (strain TC1)</name>
    <dbReference type="NCBI Taxonomy" id="290340"/>
    <lineage>
        <taxon>Bacteria</taxon>
        <taxon>Bacillati</taxon>
        <taxon>Actinomycetota</taxon>
        <taxon>Actinomycetes</taxon>
        <taxon>Micrococcales</taxon>
        <taxon>Micrococcaceae</taxon>
        <taxon>Paenarthrobacter</taxon>
    </lineage>
</organism>
<proteinExistence type="predicted"/>
<gene>
    <name evidence="2" type="ordered locus">AAur_1875</name>
</gene>
<dbReference type="KEGG" id="aau:AAur_1875"/>
<dbReference type="EMBL" id="CP000474">
    <property type="protein sequence ID" value="ABM06812.1"/>
    <property type="molecule type" value="Genomic_DNA"/>
</dbReference>
<evidence type="ECO:0000313" key="3">
    <source>
        <dbReference type="Proteomes" id="UP000000637"/>
    </source>
</evidence>